<dbReference type="PANTHER" id="PTHR43546">
    <property type="entry name" value="UPF0173 METAL-DEPENDENT HYDROLASE MJ1163-RELATED"/>
    <property type="match status" value="1"/>
</dbReference>
<dbReference type="InterPro" id="IPR001279">
    <property type="entry name" value="Metallo-B-lactamas"/>
</dbReference>
<dbReference type="RefSeq" id="WP_369166471.1">
    <property type="nucleotide sequence ID" value="NZ_CP163439.1"/>
</dbReference>
<dbReference type="AlphaFoldDB" id="A0AB39PLP8"/>
<dbReference type="InterPro" id="IPR036866">
    <property type="entry name" value="RibonucZ/Hydroxyglut_hydro"/>
</dbReference>
<dbReference type="InterPro" id="IPR050114">
    <property type="entry name" value="UPF0173_UPF0282_UlaG_hydrolase"/>
</dbReference>
<organism evidence="2">
    <name type="scientific">Streptomyces sp. R28</name>
    <dbReference type="NCBI Taxonomy" id="3238628"/>
    <lineage>
        <taxon>Bacteria</taxon>
        <taxon>Bacillati</taxon>
        <taxon>Actinomycetota</taxon>
        <taxon>Actinomycetes</taxon>
        <taxon>Kitasatosporales</taxon>
        <taxon>Streptomycetaceae</taxon>
        <taxon>Streptomyces</taxon>
    </lineage>
</organism>
<gene>
    <name evidence="2" type="ORF">AB5J49_00645</name>
</gene>
<dbReference type="SMART" id="SM00849">
    <property type="entry name" value="Lactamase_B"/>
    <property type="match status" value="1"/>
</dbReference>
<name>A0AB39PLP8_9ACTN</name>
<protein>
    <submittedName>
        <fullName evidence="2">MBL fold metallo-hydrolase</fullName>
    </submittedName>
</protein>
<feature type="domain" description="Metallo-beta-lactamase" evidence="1">
    <location>
        <begin position="14"/>
        <end position="201"/>
    </location>
</feature>
<dbReference type="Pfam" id="PF13483">
    <property type="entry name" value="Lactamase_B_3"/>
    <property type="match status" value="1"/>
</dbReference>
<accession>A0AB39PLP8</accession>
<evidence type="ECO:0000313" key="2">
    <source>
        <dbReference type="EMBL" id="XDQ31980.1"/>
    </source>
</evidence>
<reference evidence="2" key="1">
    <citation type="submission" date="2024-07" db="EMBL/GenBank/DDBJ databases">
        <authorList>
            <person name="Yu S.T."/>
        </authorList>
    </citation>
    <scope>NUCLEOTIDE SEQUENCE</scope>
    <source>
        <strain evidence="2">R28</strain>
    </source>
</reference>
<dbReference type="EMBL" id="CP163439">
    <property type="protein sequence ID" value="XDQ31980.1"/>
    <property type="molecule type" value="Genomic_DNA"/>
</dbReference>
<sequence>MAVEAASVRSTFLGTSSVHVTDGVSGILIDGFFTRPSLLRVALGRPIAPDLGRISDALSRGGIEHLDALFVAHSHLDHVMDSPEIVKRVGGVLYGSESTVNVGRGADLGEQSMTRISDGDKYAFGDFTVRVFEGAHSPGDRFPGTIDEPLVPPAKASAYRTGGCYSFLFEHPTGTMLVHPSANFVPNKFEGLDVDLLYLGIGALGAQSAQFQNDYWHHTVEATRPDLIIPVHWDHFGRPLNKKLRPMPRALDNFAKTKELLDRKSAESGIPVRFQKPYETITPFS</sequence>
<evidence type="ECO:0000259" key="1">
    <source>
        <dbReference type="SMART" id="SM00849"/>
    </source>
</evidence>
<dbReference type="SUPFAM" id="SSF56281">
    <property type="entry name" value="Metallo-hydrolase/oxidoreductase"/>
    <property type="match status" value="1"/>
</dbReference>
<dbReference type="Gene3D" id="3.60.15.10">
    <property type="entry name" value="Ribonuclease Z/Hydroxyacylglutathione hydrolase-like"/>
    <property type="match status" value="1"/>
</dbReference>
<proteinExistence type="predicted"/>
<dbReference type="PANTHER" id="PTHR43546:SF3">
    <property type="entry name" value="UPF0173 METAL-DEPENDENT HYDROLASE MJ1163"/>
    <property type="match status" value="1"/>
</dbReference>